<dbReference type="InterPro" id="IPR049139">
    <property type="entry name" value="TERT_C"/>
</dbReference>
<keyword evidence="21" id="KW-1185">Reference proteome</keyword>
<comment type="similarity">
    <text evidence="2 17">Belongs to the reverse transcriptase family. Telomerase subfamily.</text>
</comment>
<comment type="caution">
    <text evidence="20">The sequence shown here is derived from an EMBL/GenBank/DDBJ whole genome shotgun (WGS) entry which is preliminary data.</text>
</comment>
<dbReference type="AlphaFoldDB" id="A0A401H0M0"/>
<organism evidence="20 21">
    <name type="scientific">Sparassis crispa</name>
    <dbReference type="NCBI Taxonomy" id="139825"/>
    <lineage>
        <taxon>Eukaryota</taxon>
        <taxon>Fungi</taxon>
        <taxon>Dikarya</taxon>
        <taxon>Basidiomycota</taxon>
        <taxon>Agaricomycotina</taxon>
        <taxon>Agaricomycetes</taxon>
        <taxon>Polyporales</taxon>
        <taxon>Sparassidaceae</taxon>
        <taxon>Sparassis</taxon>
    </lineage>
</organism>
<evidence type="ECO:0000256" key="5">
    <source>
        <dbReference type="ARBA" id="ARBA00022559"/>
    </source>
</evidence>
<dbReference type="Pfam" id="PF00255">
    <property type="entry name" value="GSHPx"/>
    <property type="match status" value="1"/>
</dbReference>
<dbReference type="CDD" id="cd01648">
    <property type="entry name" value="TERT"/>
    <property type="match status" value="1"/>
</dbReference>
<evidence type="ECO:0000256" key="7">
    <source>
        <dbReference type="ARBA" id="ARBA00022695"/>
    </source>
</evidence>
<dbReference type="GO" id="GO:0140824">
    <property type="term" value="F:thioredoxin-dependent peroxiredoxin activity"/>
    <property type="evidence" value="ECO:0007669"/>
    <property type="project" value="UniProtKB-EC"/>
</dbReference>
<reference evidence="20 21" key="1">
    <citation type="journal article" date="2018" name="Sci. Rep.">
        <title>Genome sequence of the cauliflower mushroom Sparassis crispa (Hanabiratake) and its association with beneficial usage.</title>
        <authorList>
            <person name="Kiyama R."/>
            <person name="Furutani Y."/>
            <person name="Kawaguchi K."/>
            <person name="Nakanishi T."/>
        </authorList>
    </citation>
    <scope>NUCLEOTIDE SEQUENCE [LARGE SCALE GENOMIC DNA]</scope>
</reference>
<dbReference type="Gene3D" id="1.10.132.70">
    <property type="match status" value="1"/>
</dbReference>
<dbReference type="OrthoDB" id="289721at2759"/>
<dbReference type="InterPro" id="IPR029760">
    <property type="entry name" value="GPX_CS"/>
</dbReference>
<dbReference type="PROSITE" id="PS51355">
    <property type="entry name" value="GLUTATHIONE_PEROXID_3"/>
    <property type="match status" value="1"/>
</dbReference>
<evidence type="ECO:0000256" key="13">
    <source>
        <dbReference type="ARBA" id="ARBA00023002"/>
    </source>
</evidence>
<comment type="catalytic activity">
    <reaction evidence="15 17">
        <text>DNA(n) + a 2'-deoxyribonucleoside 5'-triphosphate = DNA(n+1) + diphosphate</text>
        <dbReference type="Rhea" id="RHEA:22508"/>
        <dbReference type="Rhea" id="RHEA-COMP:17339"/>
        <dbReference type="Rhea" id="RHEA-COMP:17340"/>
        <dbReference type="ChEBI" id="CHEBI:33019"/>
        <dbReference type="ChEBI" id="CHEBI:61560"/>
        <dbReference type="ChEBI" id="CHEBI:173112"/>
        <dbReference type="EC" id="2.7.7.49"/>
    </reaction>
</comment>
<dbReference type="FunFam" id="3.40.30.10:FF:000010">
    <property type="entry name" value="Glutathione peroxidase"/>
    <property type="match status" value="1"/>
</dbReference>
<keyword evidence="9 17" id="KW-0460">Magnesium</keyword>
<dbReference type="SMART" id="SM00975">
    <property type="entry name" value="Telomerase_RBD"/>
    <property type="match status" value="1"/>
</dbReference>
<evidence type="ECO:0000313" key="20">
    <source>
        <dbReference type="EMBL" id="GBE87964.1"/>
    </source>
</evidence>
<dbReference type="RefSeq" id="XP_027618877.1">
    <property type="nucleotide sequence ID" value="XM_027763076.1"/>
</dbReference>
<dbReference type="Proteomes" id="UP000287166">
    <property type="component" value="Unassembled WGS sequence"/>
</dbReference>
<evidence type="ECO:0000256" key="14">
    <source>
        <dbReference type="ARBA" id="ARBA00023242"/>
    </source>
</evidence>
<dbReference type="STRING" id="139825.A0A401H0M0"/>
<evidence type="ECO:0000256" key="11">
    <source>
        <dbReference type="ARBA" id="ARBA00022895"/>
    </source>
</evidence>
<dbReference type="EMBL" id="BFAD01000012">
    <property type="protein sequence ID" value="GBE87964.1"/>
    <property type="molecule type" value="Genomic_DNA"/>
</dbReference>
<gene>
    <name evidence="20" type="ORF">SCP_1201900</name>
</gene>
<evidence type="ECO:0000256" key="12">
    <source>
        <dbReference type="ARBA" id="ARBA00022918"/>
    </source>
</evidence>
<keyword evidence="11 17" id="KW-0779">Telomere</keyword>
<dbReference type="SUPFAM" id="SSF52833">
    <property type="entry name" value="Thioredoxin-like"/>
    <property type="match status" value="1"/>
</dbReference>
<dbReference type="PROSITE" id="PS00763">
    <property type="entry name" value="GLUTATHIONE_PEROXID_2"/>
    <property type="match status" value="1"/>
</dbReference>
<sequence>MLYDWAQASRNGERGKVGMSRIAITNYFVNTNVTALQAPELELLFERIGEDAMFHLLTETSVFVSLPNECLCQLIGDPIIHMKTPKLPPIVSGVVKDDMGVRAYADIPCERVPKRKPTELHPDSRPLKRLKSLASLGSFSSTTPTTEHKTRTPPQKRTPADISLHSVYLANVSDSFCSTACGAHPVLYDVDILNRIMPSYHGKSMVQPSEWVDPDPRKQAEDARHLAKYVFPRQFGLSSPFIAPRQQFETQHLPDYSDREEEIKRHGPCKTPKRLRSILSILDKLIWRHGKCGYKALLEHACPSKVLKSERKEPLDRSVILEMMSEYSIQLRSQPSLADANASVDSSGRTIVPHGLSQAQRHTKHKPRFAEFTCSFSEVYRYVALITDAVIPKELWGCDKNRKQVLQHVKTFISSRRYETTTLHNILQGFSLSECDWLTPGGSQKQLAQPRVSVTDALKRRELLEEFIFWYFDSFVLPLLRTTFYVTDSSALRRRVLYFRQDDWSVLCAPLIEKLSSDTFQKLEQHDAEEILRQRRLGYSFVRLLPKETGVRPIVNLRRRKTNGRGPYDRPEPSINQVLQAAFQILTYEKENQAKLLGASVFGSNEIYAKLKAFKSHLTNNGKIKTLPKLYFVKVDVQACFDTIDQTRLIGILKQLISEDTYMIQRFGQVSCASGKVKRKYMKKARSEDDHPHFLDYAAQLAGALRNTIFVDQVVYPFANKEEVINLLEEHITENIVKIGQEYYRQVVGIPQGSVLSALLCSFFYGDLERRHLKFTEDPQSLLLRLIDDYLLITTSLPRARKFLDTMTEGHPDYGCFISRDKTLTNFDHGALMNVTEPHRKSFPWCGYLINMTNLSVSGDYSRYHETYLQDSLTVDIGRRPGVAFVHKMLQLAKYRSHILFCDAELNSEHTIYLNIYQNFMLSAMKMHHYLRQWGLDVQKSSVFIRNTVRQVIRYTFATIRNKASNRLATIHGGRCDVQEAQVLWLGTHAFYTVLSCKPRIYSQLLGKLKFELALPRYRRLRKQFCPVALYGRDSGPSRAGRSRRANARWPALYRDLGRRGLSTTKMSSESSSFYNLKADLPGDKSYDFNQLRGKVVLIVNVASKCGFTPQYKGLQALYDKYKDRDFIILGFPCNQFGSQEPGQDAEISEFCQLNHGVNFPLMKKSDVNGDHTNEVYKWLKNEKAGLLGLTRIKWNFEKFLVDRNGQVVGRWASVTTPEHLDAEVSKLL</sequence>
<evidence type="ECO:0000256" key="3">
    <source>
        <dbReference type="ARBA" id="ARBA00016182"/>
    </source>
</evidence>
<keyword evidence="7 17" id="KW-0548">Nucleotidyltransferase</keyword>
<evidence type="ECO:0000256" key="18">
    <source>
        <dbReference type="SAM" id="MobiDB-lite"/>
    </source>
</evidence>
<dbReference type="InterPro" id="IPR021891">
    <property type="entry name" value="Telomerase_RBD"/>
</dbReference>
<feature type="region of interest" description="Disordered" evidence="18">
    <location>
        <begin position="137"/>
        <end position="159"/>
    </location>
</feature>
<keyword evidence="10" id="KW-0049">Antioxidant</keyword>
<keyword evidence="5" id="KW-0575">Peroxidase</keyword>
<dbReference type="PRINTS" id="PR01365">
    <property type="entry name" value="TELOMERASERT"/>
</dbReference>
<evidence type="ECO:0000256" key="4">
    <source>
        <dbReference type="ARBA" id="ARBA00022454"/>
    </source>
</evidence>
<dbReference type="Gene3D" id="1.10.357.90">
    <property type="match status" value="1"/>
</dbReference>
<evidence type="ECO:0000256" key="2">
    <source>
        <dbReference type="ARBA" id="ARBA00008001"/>
    </source>
</evidence>
<keyword evidence="14 17" id="KW-0539">Nucleus</keyword>
<keyword evidence="13" id="KW-0560">Oxidoreductase</keyword>
<dbReference type="GO" id="GO:0070034">
    <property type="term" value="F:telomerase RNA binding"/>
    <property type="evidence" value="ECO:0007669"/>
    <property type="project" value="TreeGrafter"/>
</dbReference>
<protein>
    <recommendedName>
        <fullName evidence="3 17">Telomerase reverse transcriptase</fullName>
        <ecNumber evidence="17">2.7.7.49</ecNumber>
    </recommendedName>
    <alternativeName>
        <fullName evidence="17">Telomerase catalytic subunit</fullName>
    </alternativeName>
</protein>
<dbReference type="GeneID" id="38784881"/>
<evidence type="ECO:0000256" key="15">
    <source>
        <dbReference type="ARBA" id="ARBA00048173"/>
    </source>
</evidence>
<dbReference type="GO" id="GO:0007004">
    <property type="term" value="P:telomere maintenance via telomerase"/>
    <property type="evidence" value="ECO:0007669"/>
    <property type="project" value="TreeGrafter"/>
</dbReference>
<evidence type="ECO:0000256" key="9">
    <source>
        <dbReference type="ARBA" id="ARBA00022842"/>
    </source>
</evidence>
<evidence type="ECO:0000256" key="10">
    <source>
        <dbReference type="ARBA" id="ARBA00022862"/>
    </source>
</evidence>
<dbReference type="InterPro" id="IPR029759">
    <property type="entry name" value="GPX_AS"/>
</dbReference>
<evidence type="ECO:0000256" key="17">
    <source>
        <dbReference type="RuleBase" id="RU365061"/>
    </source>
</evidence>
<comment type="subcellular location">
    <subcellularLocation>
        <location evidence="17">Nucleus</location>
    </subcellularLocation>
    <subcellularLocation>
        <location evidence="17">Chromosome</location>
        <location evidence="17">Telomere</location>
    </subcellularLocation>
</comment>
<proteinExistence type="inferred from homology"/>
<dbReference type="GO" id="GO:0006979">
    <property type="term" value="P:response to oxidative stress"/>
    <property type="evidence" value="ECO:0007669"/>
    <property type="project" value="InterPro"/>
</dbReference>
<dbReference type="InterPro" id="IPR000477">
    <property type="entry name" value="RT_dom"/>
</dbReference>
<dbReference type="InterPro" id="IPR036249">
    <property type="entry name" value="Thioredoxin-like_sf"/>
</dbReference>
<dbReference type="GO" id="GO:0003720">
    <property type="term" value="F:telomerase activity"/>
    <property type="evidence" value="ECO:0007669"/>
    <property type="project" value="InterPro"/>
</dbReference>
<evidence type="ECO:0000256" key="6">
    <source>
        <dbReference type="ARBA" id="ARBA00022679"/>
    </source>
</evidence>
<dbReference type="InParanoid" id="A0A401H0M0"/>
<dbReference type="GO" id="GO:0042162">
    <property type="term" value="F:telomeric DNA binding"/>
    <property type="evidence" value="ECO:0007669"/>
    <property type="project" value="TreeGrafter"/>
</dbReference>
<evidence type="ECO:0000313" key="21">
    <source>
        <dbReference type="Proteomes" id="UP000287166"/>
    </source>
</evidence>
<dbReference type="GO" id="GO:0000333">
    <property type="term" value="C:telomerase catalytic core complex"/>
    <property type="evidence" value="ECO:0007669"/>
    <property type="project" value="TreeGrafter"/>
</dbReference>
<keyword evidence="8 17" id="KW-0479">Metal-binding</keyword>
<dbReference type="GO" id="GO:0000781">
    <property type="term" value="C:chromosome, telomeric region"/>
    <property type="evidence" value="ECO:0007669"/>
    <property type="project" value="UniProtKB-SubCell"/>
</dbReference>
<dbReference type="Pfam" id="PF21399">
    <property type="entry name" value="TERT_C"/>
    <property type="match status" value="1"/>
</dbReference>
<dbReference type="GO" id="GO:0046872">
    <property type="term" value="F:metal ion binding"/>
    <property type="evidence" value="ECO:0007669"/>
    <property type="project" value="UniProtKB-KW"/>
</dbReference>
<dbReference type="InterPro" id="IPR003545">
    <property type="entry name" value="Telomerase_RT"/>
</dbReference>
<dbReference type="InterPro" id="IPR000889">
    <property type="entry name" value="Glutathione_peroxidase"/>
</dbReference>
<evidence type="ECO:0000256" key="1">
    <source>
        <dbReference type="ARBA" id="ARBA00006926"/>
    </source>
</evidence>
<dbReference type="PROSITE" id="PS50878">
    <property type="entry name" value="RT_POL"/>
    <property type="match status" value="1"/>
</dbReference>
<dbReference type="PROSITE" id="PS00460">
    <property type="entry name" value="GLUTATHIONE_PEROXID_1"/>
    <property type="match status" value="1"/>
</dbReference>
<dbReference type="FunCoup" id="A0A401H0M0">
    <property type="interactions" value="129"/>
</dbReference>
<dbReference type="Gene3D" id="3.30.70.2630">
    <property type="match status" value="1"/>
</dbReference>
<evidence type="ECO:0000256" key="16">
    <source>
        <dbReference type="ARBA" id="ARBA00049091"/>
    </source>
</evidence>
<accession>A0A401H0M0</accession>
<evidence type="ECO:0000259" key="19">
    <source>
        <dbReference type="PROSITE" id="PS50878"/>
    </source>
</evidence>
<dbReference type="Pfam" id="PF12009">
    <property type="entry name" value="Telomerase_RBD"/>
    <property type="match status" value="1"/>
</dbReference>
<dbReference type="CDD" id="cd00340">
    <property type="entry name" value="GSH_Peroxidase"/>
    <property type="match status" value="1"/>
</dbReference>
<dbReference type="EC" id="2.7.7.49" evidence="17"/>
<dbReference type="PANTHER" id="PTHR12066:SF0">
    <property type="entry name" value="TELOMERASE REVERSE TRANSCRIPTASE"/>
    <property type="match status" value="1"/>
</dbReference>
<keyword evidence="4 17" id="KW-0158">Chromosome</keyword>
<keyword evidence="6 17" id="KW-0808">Transferase</keyword>
<comment type="similarity">
    <text evidence="1">Belongs to the glutathione peroxidase family.</text>
</comment>
<feature type="domain" description="Reverse transcriptase" evidence="19">
    <location>
        <begin position="526"/>
        <end position="850"/>
    </location>
</feature>
<dbReference type="Gene3D" id="3.40.30.10">
    <property type="entry name" value="Glutaredoxin"/>
    <property type="match status" value="1"/>
</dbReference>
<comment type="function">
    <text evidence="17">Telomerase is a ribonucleoprotein enzyme essential for the replication of chromosome termini in most eukaryotes. It elongates telomeres. It is a reverse transcriptase that adds simple sequence repeats to chromosome ends by copying a template sequence within the RNA component of the enzyme.</text>
</comment>
<name>A0A401H0M0_9APHY</name>
<comment type="catalytic activity">
    <reaction evidence="16">
        <text>a hydroperoxide + [thioredoxin]-dithiol = an alcohol + [thioredoxin]-disulfide + H2O</text>
        <dbReference type="Rhea" id="RHEA:62620"/>
        <dbReference type="Rhea" id="RHEA-COMP:10698"/>
        <dbReference type="Rhea" id="RHEA-COMP:10700"/>
        <dbReference type="ChEBI" id="CHEBI:15377"/>
        <dbReference type="ChEBI" id="CHEBI:29950"/>
        <dbReference type="ChEBI" id="CHEBI:30879"/>
        <dbReference type="ChEBI" id="CHEBI:35924"/>
        <dbReference type="ChEBI" id="CHEBI:50058"/>
        <dbReference type="EC" id="1.11.1.24"/>
    </reaction>
</comment>
<dbReference type="PANTHER" id="PTHR12066">
    <property type="entry name" value="TELOMERASE REVERSE TRANSCRIPTASE"/>
    <property type="match status" value="1"/>
</dbReference>
<evidence type="ECO:0000256" key="8">
    <source>
        <dbReference type="ARBA" id="ARBA00022723"/>
    </source>
</evidence>
<keyword evidence="12 17" id="KW-0695">RNA-directed DNA polymerase</keyword>